<dbReference type="OrthoDB" id="3508922at2759"/>
<name>A0A517L6Q5_9PEZI</name>
<gene>
    <name evidence="2" type="ORF">FKW77_001904</name>
</gene>
<protein>
    <submittedName>
        <fullName evidence="2">Uncharacterized protein</fullName>
    </submittedName>
</protein>
<dbReference type="AlphaFoldDB" id="A0A517L6Q5"/>
<keyword evidence="3" id="KW-1185">Reference proteome</keyword>
<organism evidence="2 3">
    <name type="scientific">Venturia effusa</name>
    <dbReference type="NCBI Taxonomy" id="50376"/>
    <lineage>
        <taxon>Eukaryota</taxon>
        <taxon>Fungi</taxon>
        <taxon>Dikarya</taxon>
        <taxon>Ascomycota</taxon>
        <taxon>Pezizomycotina</taxon>
        <taxon>Dothideomycetes</taxon>
        <taxon>Pleosporomycetidae</taxon>
        <taxon>Venturiales</taxon>
        <taxon>Venturiaceae</taxon>
        <taxon>Venturia</taxon>
    </lineage>
</organism>
<sequence length="152" mass="16963">MVKTLFAAIALALASSMASATDTVPDAWYIVNWEAGCARRGCFYRFNLTSPAYEEVPGFLANCDGDEERINPKTVFKRCSILDKGTANRGVYAKFVPRDDPNAIGLKQIELLYSYTDTDNGDVRNFTATRDIVFNQFIAPRQNFTVKGIEEV</sequence>
<evidence type="ECO:0000313" key="3">
    <source>
        <dbReference type="Proteomes" id="UP000316270"/>
    </source>
</evidence>
<proteinExistence type="predicted"/>
<keyword evidence="1" id="KW-0732">Signal</keyword>
<feature type="chain" id="PRO_5021982799" evidence="1">
    <location>
        <begin position="21"/>
        <end position="152"/>
    </location>
</feature>
<feature type="signal peptide" evidence="1">
    <location>
        <begin position="1"/>
        <end position="20"/>
    </location>
</feature>
<evidence type="ECO:0000313" key="2">
    <source>
        <dbReference type="EMBL" id="QDS71319.1"/>
    </source>
</evidence>
<reference evidence="2 3" key="1">
    <citation type="submission" date="2019-07" db="EMBL/GenBank/DDBJ databases">
        <title>Finished genome of Venturia effusa.</title>
        <authorList>
            <person name="Young C.A."/>
            <person name="Cox M.P."/>
            <person name="Ganley A.R.D."/>
            <person name="David W.J."/>
        </authorList>
    </citation>
    <scope>NUCLEOTIDE SEQUENCE [LARGE SCALE GENOMIC DNA]</scope>
    <source>
        <strain evidence="3">albino</strain>
    </source>
</reference>
<dbReference type="Proteomes" id="UP000316270">
    <property type="component" value="Chromosome 6"/>
</dbReference>
<accession>A0A517L6Q5</accession>
<evidence type="ECO:0000256" key="1">
    <source>
        <dbReference type="SAM" id="SignalP"/>
    </source>
</evidence>
<dbReference type="EMBL" id="CP042190">
    <property type="protein sequence ID" value="QDS71319.1"/>
    <property type="molecule type" value="Genomic_DNA"/>
</dbReference>